<dbReference type="AlphaFoldDB" id="A0A0F9SDG5"/>
<evidence type="ECO:0000256" key="1">
    <source>
        <dbReference type="SAM" id="Phobius"/>
    </source>
</evidence>
<keyword evidence="1" id="KW-0472">Membrane</keyword>
<comment type="caution">
    <text evidence="2">The sequence shown here is derived from an EMBL/GenBank/DDBJ whole genome shotgun (WGS) entry which is preliminary data.</text>
</comment>
<keyword evidence="1" id="KW-0812">Transmembrane</keyword>
<feature type="transmembrane region" description="Helical" evidence="1">
    <location>
        <begin position="92"/>
        <end position="112"/>
    </location>
</feature>
<organism evidence="2">
    <name type="scientific">marine sediment metagenome</name>
    <dbReference type="NCBI Taxonomy" id="412755"/>
    <lineage>
        <taxon>unclassified sequences</taxon>
        <taxon>metagenomes</taxon>
        <taxon>ecological metagenomes</taxon>
    </lineage>
</organism>
<keyword evidence="1" id="KW-1133">Transmembrane helix</keyword>
<evidence type="ECO:0000313" key="2">
    <source>
        <dbReference type="EMBL" id="KKN66900.1"/>
    </source>
</evidence>
<reference evidence="2" key="1">
    <citation type="journal article" date="2015" name="Nature">
        <title>Complex archaea that bridge the gap between prokaryotes and eukaryotes.</title>
        <authorList>
            <person name="Spang A."/>
            <person name="Saw J.H."/>
            <person name="Jorgensen S.L."/>
            <person name="Zaremba-Niedzwiedzka K."/>
            <person name="Martijn J."/>
            <person name="Lind A.E."/>
            <person name="van Eijk R."/>
            <person name="Schleper C."/>
            <person name="Guy L."/>
            <person name="Ettema T.J."/>
        </authorList>
    </citation>
    <scope>NUCLEOTIDE SEQUENCE</scope>
</reference>
<protein>
    <submittedName>
        <fullName evidence="2">Uncharacterized protein</fullName>
    </submittedName>
</protein>
<name>A0A0F9SDG5_9ZZZZ</name>
<accession>A0A0F9SDG5</accession>
<gene>
    <name evidence="2" type="ORF">LCGC14_0466750</name>
</gene>
<dbReference type="EMBL" id="LAZR01000487">
    <property type="protein sequence ID" value="KKN66900.1"/>
    <property type="molecule type" value="Genomic_DNA"/>
</dbReference>
<sequence length="540" mass="56194">MKIKLTKEEQEKLRSVGLVNVGKWVEVEESVFKKNYAEWKKTLPLAEHSFLTLKAISTCLWTKRSGEHRKDFVLPQLKQEVKVQAKFPRWELRIIIGLLVLILGCLIFALPARSQFSQIVFIEWKDGGSAVNNGFFTYPFTIDCTTNVTCTSDGSTLTLSASAGSGGRWDQLTAPTGAMSLVSNADAEIMTWDFQSNFSTDRFVLKQTTGNPTGGALLLVTATDVNALLAQFGASNGVQITQAGAMTAIGTGAITATLGDSATSFFSSGTLEDARLSSAVALSSDKLDFFAATTVAELAGVLSDEDFTPGSEASAEGVIDLSDLQGAVAAGQYAAASIDGDDLLGSSVGGVGLTLTAASPDTLDCDAASTTAVGCPEMGIASEVNTGTSTILAVTPDALAGSEFGQVEVQMVLFDFTNTVTAGDGAFYFHIPTGSKLIGMNLIDVVGAVITVSSSGAITVDVARCAPVATGNPCSGTVADALSTNLTIDQDEDSSNTAATPSVVDTSLDDVIVDQTWRLDVDGAGTGTQGLIATLIFQKP</sequence>
<proteinExistence type="predicted"/>